<sequence length="803" mass="94571">MKKGSNHFMEKLKLLTFENIIEPLLNESVSFIYFPIEWLDIVEIHYKTFLLTSKLKRLNERLYDMFSDILFIQHNPYVLNENTLWIVSKEPIRKEQLDYIFQSWYEVIHDWKPNKLIELPKYEWHYDLISNLTVLHDNEIYSKWVPALISHVFCEQPVRLENINEEDIYFSPLRSQNICEAMSKPIKDEKTQDYFAYVYRFECITRGGENIPLLNVSIGIRRFYQEYNHPDIPLLLRRKRGMILISTPEFASNNKKVQFVKLKVQQATNGIKWIKIFRNLKDDFHIGGEVELEHILQYPKDYMLGTNIRVLLPYNERIYKVQGTKIKPGIKVKEREYLFKGFQQKFTYFTLLPECKKIATNNENELFPLIAPKGLETITLEIWSEKISLEVEQALFESEIVLAQIGESLYVLNADSPVLLKIVRYNIEKVLQNPYKMQYCQKYKTNLVEDVMKAVYATAGERNDATLALIAMENCDGREKIDPKQIVREGFVRTNRISAFINLFIGQSVSRKTIINCILSLLEQKGFLKRSWNKINLPCTYVNLSIERISKFDFLPIFSQIKGKEISYKLYGNTEWQTIDRLLLNINKHNAFLPQPSKRNDMGILFKQFVSETLTEILQHAKEENEQVYFIIDANLRKYWIKELQNKKIDIDILPGIVPDALKVPNLNIIRINTSFDTPKYGVIERDDVPEGTSLYVDQKGMYYSTGEYSLNGSETLQRYILEILTLGVKPVERNYIAKMIHYMCCNSSMLQEKNIHMPYSMHMAKVIKSYMTDIDAREFKEFDDELDVDIMKIEKKDSIILL</sequence>
<name>A0A242ZFD7_9BACI</name>
<organism evidence="3 4">
    <name type="scientific">Bacillus wiedmannii</name>
    <dbReference type="NCBI Taxonomy" id="1890302"/>
    <lineage>
        <taxon>Bacteria</taxon>
        <taxon>Bacillati</taxon>
        <taxon>Bacillota</taxon>
        <taxon>Bacilli</taxon>
        <taxon>Bacillales</taxon>
        <taxon>Bacillaceae</taxon>
        <taxon>Bacillus</taxon>
        <taxon>Bacillus cereus group</taxon>
    </lineage>
</organism>
<dbReference type="InterPro" id="IPR024996">
    <property type="entry name" value="RNaseH_pPIWI_RE"/>
</dbReference>
<dbReference type="Pfam" id="PF13111">
    <property type="entry name" value="pPIWI_RE_X"/>
    <property type="match status" value="1"/>
</dbReference>
<evidence type="ECO:0000259" key="1">
    <source>
        <dbReference type="Pfam" id="PF13032"/>
    </source>
</evidence>
<feature type="domain" description="pPIWI-RE module N-terminal" evidence="2">
    <location>
        <begin position="25"/>
        <end position="347"/>
    </location>
</feature>
<dbReference type="EMBL" id="NFDE01000042">
    <property type="protein sequence ID" value="OTX90909.1"/>
    <property type="molecule type" value="Genomic_DNA"/>
</dbReference>
<dbReference type="AlphaFoldDB" id="A0A242ZFD7"/>
<accession>A0A242ZFD7</accession>
<evidence type="ECO:0000259" key="2">
    <source>
        <dbReference type="Pfam" id="PF13111"/>
    </source>
</evidence>
<gene>
    <name evidence="3" type="ORF">BK730_10805</name>
</gene>
<dbReference type="Proteomes" id="UP000194945">
    <property type="component" value="Unassembled WGS sequence"/>
</dbReference>
<dbReference type="Pfam" id="PF13032">
    <property type="entry name" value="RNaseH_pPIWI_RE"/>
    <property type="match status" value="1"/>
</dbReference>
<reference evidence="3 4" key="1">
    <citation type="submission" date="2016-10" db="EMBL/GenBank/DDBJ databases">
        <title>Comparative genomics of Bacillus thuringiensis reveals a path to pathogens against multiple invertebrate hosts.</title>
        <authorList>
            <person name="Zheng J."/>
            <person name="Gao Q."/>
            <person name="Liu H."/>
            <person name="Peng D."/>
            <person name="Ruan L."/>
            <person name="Sun M."/>
        </authorList>
    </citation>
    <scope>NUCLEOTIDE SEQUENCE [LARGE SCALE GENOMIC DNA]</scope>
    <source>
        <strain evidence="3">BGSC 4BK1</strain>
    </source>
</reference>
<dbReference type="InterPro" id="IPR025085">
    <property type="entry name" value="pPIWI_RE_X"/>
</dbReference>
<proteinExistence type="predicted"/>
<comment type="caution">
    <text evidence="3">The sequence shown here is derived from an EMBL/GenBank/DDBJ whole genome shotgun (WGS) entry which is preliminary data.</text>
</comment>
<evidence type="ECO:0000313" key="3">
    <source>
        <dbReference type="EMBL" id="OTX90909.1"/>
    </source>
</evidence>
<protein>
    <submittedName>
        <fullName evidence="3">Translation initiation inhibitor</fullName>
    </submittedName>
</protein>
<feature type="domain" description="pPIWI-RE RNaseH" evidence="1">
    <location>
        <begin position="551"/>
        <end position="773"/>
    </location>
</feature>
<evidence type="ECO:0000313" key="4">
    <source>
        <dbReference type="Proteomes" id="UP000194945"/>
    </source>
</evidence>